<comment type="catalytic activity">
    <reaction evidence="1">
        <text>D-fructose 6-phosphate + L-glutamine = D-glucosamine 6-phosphate + L-glutamate</text>
        <dbReference type="Rhea" id="RHEA:13237"/>
        <dbReference type="ChEBI" id="CHEBI:29985"/>
        <dbReference type="ChEBI" id="CHEBI:58359"/>
        <dbReference type="ChEBI" id="CHEBI:58725"/>
        <dbReference type="ChEBI" id="CHEBI:61527"/>
        <dbReference type="EC" id="2.6.1.16"/>
    </reaction>
</comment>
<evidence type="ECO:0000259" key="6">
    <source>
        <dbReference type="PROSITE" id="PS51464"/>
    </source>
</evidence>
<dbReference type="PROSITE" id="PS51464">
    <property type="entry name" value="SIS"/>
    <property type="match status" value="1"/>
</dbReference>
<dbReference type="GO" id="GO:0006047">
    <property type="term" value="P:UDP-N-acetylglucosamine metabolic process"/>
    <property type="evidence" value="ECO:0007669"/>
    <property type="project" value="TreeGrafter"/>
</dbReference>
<keyword evidence="4" id="KW-0032">Aminotransferase</keyword>
<evidence type="ECO:0000256" key="4">
    <source>
        <dbReference type="ARBA" id="ARBA00022576"/>
    </source>
</evidence>
<sequence length="355" mass="38095">MAIGTESALYQTIHRQPADLRRVLSEEWKPAAEAATILAGARRVFLAGMGTSYCAALAGAWMLRAAGADARPVNSYDLACYTDAYRPSEKDVFIILSHTGVKHYSRVLFDVARQARCRVVAIAGTEAAIGDADAVLRTTQRETSAAYTSSHLCAMAAIAQIATELGDIRRSDGTAGFRRCLEAMPSQVEEVIERGEELAPFARRSASRANYAVGAGPNEASAWEVVIKVREAAFGKIDGLGLEQYLHGPVVSLNAGDGVLLVNYPGASTRRVNVAARVFDMIGADMLVLGDAPEQPTDAAVFPLPSTDEHLSPMLSLLPMQFFAYHMAAAQGVNPDMARRDTPKYHAAIAELLRA</sequence>
<dbReference type="GO" id="GO:0004360">
    <property type="term" value="F:glutamine-fructose-6-phosphate transaminase (isomerizing) activity"/>
    <property type="evidence" value="ECO:0007669"/>
    <property type="project" value="UniProtKB-EC"/>
</dbReference>
<comment type="caution">
    <text evidence="7">The sequence shown here is derived from an EMBL/GenBank/DDBJ whole genome shotgun (WGS) entry which is preliminary data.</text>
</comment>
<keyword evidence="8" id="KW-1185">Reference proteome</keyword>
<accession>A0A1C2DIY3</accession>
<dbReference type="GO" id="GO:0097367">
    <property type="term" value="F:carbohydrate derivative binding"/>
    <property type="evidence" value="ECO:0007669"/>
    <property type="project" value="InterPro"/>
</dbReference>
<name>A0A1C2DIY3_9HYPH</name>
<evidence type="ECO:0000256" key="3">
    <source>
        <dbReference type="ARBA" id="ARBA00016090"/>
    </source>
</evidence>
<keyword evidence="5" id="KW-0315">Glutamine amidotransferase</keyword>
<dbReference type="GO" id="GO:0006487">
    <property type="term" value="P:protein N-linked glycosylation"/>
    <property type="evidence" value="ECO:0007669"/>
    <property type="project" value="TreeGrafter"/>
</dbReference>
<dbReference type="STRING" id="1566387.QV13_19980"/>
<evidence type="ECO:0000256" key="2">
    <source>
        <dbReference type="ARBA" id="ARBA00012916"/>
    </source>
</evidence>
<feature type="domain" description="SIS" evidence="6">
    <location>
        <begin position="34"/>
        <end position="171"/>
    </location>
</feature>
<dbReference type="InterPro" id="IPR046348">
    <property type="entry name" value="SIS_dom_sf"/>
</dbReference>
<evidence type="ECO:0000313" key="8">
    <source>
        <dbReference type="Proteomes" id="UP000094412"/>
    </source>
</evidence>
<dbReference type="AlphaFoldDB" id="A0A1C2DIY3"/>
<evidence type="ECO:0000256" key="5">
    <source>
        <dbReference type="ARBA" id="ARBA00022962"/>
    </source>
</evidence>
<dbReference type="EMBL" id="MDEO01000035">
    <property type="protein sequence ID" value="OCX14710.1"/>
    <property type="molecule type" value="Genomic_DNA"/>
</dbReference>
<dbReference type="PANTHER" id="PTHR10937">
    <property type="entry name" value="GLUCOSAMINE--FRUCTOSE-6-PHOSPHATE AMINOTRANSFERASE, ISOMERIZING"/>
    <property type="match status" value="1"/>
</dbReference>
<dbReference type="Proteomes" id="UP000094412">
    <property type="component" value="Unassembled WGS sequence"/>
</dbReference>
<organism evidence="7 8">
    <name type="scientific">Mesorhizobium hungaricum</name>
    <dbReference type="NCBI Taxonomy" id="1566387"/>
    <lineage>
        <taxon>Bacteria</taxon>
        <taxon>Pseudomonadati</taxon>
        <taxon>Pseudomonadota</taxon>
        <taxon>Alphaproteobacteria</taxon>
        <taxon>Hyphomicrobiales</taxon>
        <taxon>Phyllobacteriaceae</taxon>
        <taxon>Mesorhizobium</taxon>
    </lineage>
</organism>
<dbReference type="Pfam" id="PF01380">
    <property type="entry name" value="SIS"/>
    <property type="match status" value="1"/>
</dbReference>
<keyword evidence="4" id="KW-0808">Transferase</keyword>
<dbReference type="EC" id="2.6.1.16" evidence="2"/>
<dbReference type="GO" id="GO:0006002">
    <property type="term" value="P:fructose 6-phosphate metabolic process"/>
    <property type="evidence" value="ECO:0007669"/>
    <property type="project" value="TreeGrafter"/>
</dbReference>
<protein>
    <recommendedName>
        <fullName evidence="3">Glutamine--fructose-6-phosphate aminotransferase [isomerizing]</fullName>
        <ecNumber evidence="2">2.6.1.16</ecNumber>
    </recommendedName>
</protein>
<dbReference type="PANTHER" id="PTHR10937:SF0">
    <property type="entry name" value="GLUTAMINE--FRUCTOSE-6-PHOSPHATE TRANSAMINASE (ISOMERIZING)"/>
    <property type="match status" value="1"/>
</dbReference>
<dbReference type="Gene3D" id="3.40.50.10490">
    <property type="entry name" value="Glucose-6-phosphate isomerase like protein, domain 1"/>
    <property type="match status" value="2"/>
</dbReference>
<dbReference type="InterPro" id="IPR001347">
    <property type="entry name" value="SIS_dom"/>
</dbReference>
<evidence type="ECO:0000313" key="7">
    <source>
        <dbReference type="EMBL" id="OCX14710.1"/>
    </source>
</evidence>
<dbReference type="RefSeq" id="WP_024925447.1">
    <property type="nucleotide sequence ID" value="NZ_MDEO01000035.1"/>
</dbReference>
<gene>
    <name evidence="7" type="ORF">QV13_19980</name>
</gene>
<proteinExistence type="predicted"/>
<reference evidence="7 8" key="1">
    <citation type="submission" date="2016-08" db="EMBL/GenBank/DDBJ databases">
        <title>Whole genome sequence of Mesorhizobium sp. strain UASWS1009 isolated from industrial sewage.</title>
        <authorList>
            <person name="Crovadore J."/>
            <person name="Calmin G."/>
            <person name="Chablais R."/>
            <person name="Cochard B."/>
            <person name="Lefort F."/>
        </authorList>
    </citation>
    <scope>NUCLEOTIDE SEQUENCE [LARGE SCALE GENOMIC DNA]</scope>
    <source>
        <strain evidence="7 8">UASWS1009</strain>
    </source>
</reference>
<evidence type="ECO:0000256" key="1">
    <source>
        <dbReference type="ARBA" id="ARBA00001031"/>
    </source>
</evidence>
<dbReference type="SUPFAM" id="SSF53697">
    <property type="entry name" value="SIS domain"/>
    <property type="match status" value="1"/>
</dbReference>